<feature type="transmembrane region" description="Helical" evidence="7">
    <location>
        <begin position="177"/>
        <end position="200"/>
    </location>
</feature>
<dbReference type="Gene3D" id="1.10.3720.10">
    <property type="entry name" value="MetI-like"/>
    <property type="match status" value="1"/>
</dbReference>
<evidence type="ECO:0000259" key="8">
    <source>
        <dbReference type="PROSITE" id="PS50928"/>
    </source>
</evidence>
<dbReference type="AlphaFoldDB" id="A0A1H9IWE4"/>
<dbReference type="EMBL" id="FOES01000027">
    <property type="protein sequence ID" value="SEQ78894.1"/>
    <property type="molecule type" value="Genomic_DNA"/>
</dbReference>
<evidence type="ECO:0000256" key="4">
    <source>
        <dbReference type="ARBA" id="ARBA00022692"/>
    </source>
</evidence>
<comment type="similarity">
    <text evidence="7">Belongs to the binding-protein-dependent transport system permease family.</text>
</comment>
<evidence type="ECO:0000256" key="7">
    <source>
        <dbReference type="RuleBase" id="RU363032"/>
    </source>
</evidence>
<keyword evidence="5 7" id="KW-1133">Transmembrane helix</keyword>
<feature type="transmembrane region" description="Helical" evidence="7">
    <location>
        <begin position="62"/>
        <end position="89"/>
    </location>
</feature>
<dbReference type="PROSITE" id="PS50928">
    <property type="entry name" value="ABC_TM1"/>
    <property type="match status" value="1"/>
</dbReference>
<protein>
    <submittedName>
        <fullName evidence="9">ABC-type nitrate/sulfonate/bicarbonate transport system, permease component</fullName>
    </submittedName>
</protein>
<evidence type="ECO:0000256" key="6">
    <source>
        <dbReference type="ARBA" id="ARBA00023136"/>
    </source>
</evidence>
<dbReference type="Proteomes" id="UP000199427">
    <property type="component" value="Unassembled WGS sequence"/>
</dbReference>
<dbReference type="CDD" id="cd06261">
    <property type="entry name" value="TM_PBP2"/>
    <property type="match status" value="1"/>
</dbReference>
<dbReference type="InterPro" id="IPR000515">
    <property type="entry name" value="MetI-like"/>
</dbReference>
<evidence type="ECO:0000313" key="10">
    <source>
        <dbReference type="Proteomes" id="UP000199427"/>
    </source>
</evidence>
<proteinExistence type="inferred from homology"/>
<dbReference type="Pfam" id="PF00528">
    <property type="entry name" value="BPD_transp_1"/>
    <property type="match status" value="1"/>
</dbReference>
<evidence type="ECO:0000256" key="2">
    <source>
        <dbReference type="ARBA" id="ARBA00022448"/>
    </source>
</evidence>
<keyword evidence="4 7" id="KW-0812">Transmembrane</keyword>
<evidence type="ECO:0000256" key="3">
    <source>
        <dbReference type="ARBA" id="ARBA00022475"/>
    </source>
</evidence>
<dbReference type="GO" id="GO:0005886">
    <property type="term" value="C:plasma membrane"/>
    <property type="evidence" value="ECO:0007669"/>
    <property type="project" value="UniProtKB-SubCell"/>
</dbReference>
<keyword evidence="2 7" id="KW-0813">Transport</keyword>
<keyword evidence="10" id="KW-1185">Reference proteome</keyword>
<evidence type="ECO:0000313" key="9">
    <source>
        <dbReference type="EMBL" id="SEQ78894.1"/>
    </source>
</evidence>
<feature type="transmembrane region" description="Helical" evidence="7">
    <location>
        <begin position="96"/>
        <end position="118"/>
    </location>
</feature>
<name>A0A1H9IWE4_9BACI</name>
<dbReference type="OrthoDB" id="9804353at2"/>
<evidence type="ECO:0000256" key="5">
    <source>
        <dbReference type="ARBA" id="ARBA00022989"/>
    </source>
</evidence>
<feature type="domain" description="ABC transmembrane type-1" evidence="8">
    <location>
        <begin position="58"/>
        <end position="238"/>
    </location>
</feature>
<feature type="transmembrane region" description="Helical" evidence="7">
    <location>
        <begin position="124"/>
        <end position="143"/>
    </location>
</feature>
<organism evidence="9 10">
    <name type="scientific">Piscibacillus halophilus</name>
    <dbReference type="NCBI Taxonomy" id="571933"/>
    <lineage>
        <taxon>Bacteria</taxon>
        <taxon>Bacillati</taxon>
        <taxon>Bacillota</taxon>
        <taxon>Bacilli</taxon>
        <taxon>Bacillales</taxon>
        <taxon>Bacillaceae</taxon>
        <taxon>Piscibacillus</taxon>
    </lineage>
</organism>
<dbReference type="InterPro" id="IPR035906">
    <property type="entry name" value="MetI-like_sf"/>
</dbReference>
<keyword evidence="3" id="KW-1003">Cell membrane</keyword>
<accession>A0A1H9IWE4</accession>
<sequence>MMNALWKQGWRPALVLILLFIVWETSVSMFDIPAWLLPSPTQIIEVGITDWPGYSHHVWATIQLIIVGFLIGSGTGIVVAIALHLVPFLRQATYPLIILSQNIPVIVLAPLLVVWFGFGMLPKIIVITLVCFFPIAIALLDGFRQTDRDLMHYMQMAGATRQQLFWKLEWPHALPSLFSGLKISATYSVMGAVISEWLGASRGIGYYMTLASSSYRTDRVFVAIIIIVALSLLFFLLINWLEKMTIRWRSSGEGGSSDAS</sequence>
<dbReference type="GO" id="GO:0055085">
    <property type="term" value="P:transmembrane transport"/>
    <property type="evidence" value="ECO:0007669"/>
    <property type="project" value="InterPro"/>
</dbReference>
<feature type="transmembrane region" description="Helical" evidence="7">
    <location>
        <begin position="220"/>
        <end position="241"/>
    </location>
</feature>
<gene>
    <name evidence="9" type="ORF">SAMN05216362_12725</name>
</gene>
<dbReference type="PANTHER" id="PTHR30151:SF20">
    <property type="entry name" value="ABC TRANSPORTER PERMEASE PROTEIN HI_0355-RELATED"/>
    <property type="match status" value="1"/>
</dbReference>
<evidence type="ECO:0000256" key="1">
    <source>
        <dbReference type="ARBA" id="ARBA00004651"/>
    </source>
</evidence>
<comment type="subcellular location">
    <subcellularLocation>
        <location evidence="1 7">Cell membrane</location>
        <topology evidence="1 7">Multi-pass membrane protein</topology>
    </subcellularLocation>
</comment>
<dbReference type="SUPFAM" id="SSF161098">
    <property type="entry name" value="MetI-like"/>
    <property type="match status" value="1"/>
</dbReference>
<dbReference type="STRING" id="571933.SAMN05216362_12725"/>
<keyword evidence="6 7" id="KW-0472">Membrane</keyword>
<dbReference type="PANTHER" id="PTHR30151">
    <property type="entry name" value="ALKANE SULFONATE ABC TRANSPORTER-RELATED, MEMBRANE SUBUNIT"/>
    <property type="match status" value="1"/>
</dbReference>
<reference evidence="9 10" key="1">
    <citation type="submission" date="2016-10" db="EMBL/GenBank/DDBJ databases">
        <authorList>
            <person name="de Groot N.N."/>
        </authorList>
    </citation>
    <scope>NUCLEOTIDE SEQUENCE [LARGE SCALE GENOMIC DNA]</scope>
    <source>
        <strain evidence="9 10">DSM 21633</strain>
    </source>
</reference>